<dbReference type="EMBL" id="LNXV01000029">
    <property type="protein sequence ID" value="KTC81584.1"/>
    <property type="molecule type" value="Genomic_DNA"/>
</dbReference>
<dbReference type="OrthoDB" id="5653121at2"/>
<keyword evidence="3" id="KW-1185">Reference proteome</keyword>
<sequence>MPKMPYQQMLSYNSFLKKKFGLHGKDNSTLTLYEPTRAITTPKGGMLPSFSGLGKTVTPTVLHKKVIYSNPTTQAKLSVINQDGKYQTTVYVTTPEKIKIALRNGVFEASTIQDPLAKMIAEIGVYKRTVFERSTELHVKVTKNEERLAVADITQTLIEALQPLNQCINNYNASKTPQENLQGVLQRLNQLGENLTHLISENEAKKEEPYPTLMACAAKVKNQIEEYRNALAKIKNPSEDQVKTILGSFGTSDNLLKYFLQQQINTITQAGIDANYAVTGLYQDGSGLSQALLNAQFTGEKFSSQLVDYHNSVSKEHGFDFSDKAKNGLVAIDLGDYGFHPKSSVELAKRVALINQIEEGKKLNHETDETVRLINFRSEKDAFPGYTAVKKAGFTLVNFGIDISTFVLDLGYSAYASATGIINVGIRAFGGKPFKVGPFPSERSFFQKWDIAENAYANLDSTRVLFGENAITQVTNSGIFVKAFKFIGQQLINFTWKPLVEVVKGLTTNLWDGAKNIYYDVTIGRKPISDNEIAHLLNSRHHANAEIEQENHRAIEMLLDMQKEGGAYKGVEFDNIGEASADYQLNPDKPEDFVSWASNDFVKGMVEVFSQEIYRAHPLGGLAFTVAATTATPMIMPFAAKYAFLHFIYTKIDIPIAKALVGETHGFMSAFSTAMIEGKAAFLLSDMTNGKDSILVRGVELVFENPVLAGLIGTAAIGLGFEIAFKANIPWLSEEIASEAAHASFPYFELGLSGAKLAAIVLESGIRYEAEEEESHAHELERKIEDLRPEVREAMMTGYKKEKGVDQLSPEQEKQVDAQVSEYLDAFKKALDADYTDVMLHAIEKSIGEYAVRHTESPSSKQQETVSKLQTNFKRAHIREQILELEADSLPQDERYKIMHYVNTHYADDPEYVAAVKYKFMGGHEKIGGLAGSIKMALSYIPALARAGVSAIMSGGLKVASLFDPSLTSQASMAFQPVRDLVDKVRADTGLIIKAVSNMARVGWGLIGSILRVPVVALYTLLTSPALIGQHLAGSHIIPTPLEVNSKLSTFLFAPGKISQFLNAVTGFFRAAASAKNIEVATDSITKRETSENIAHMQPLIAKKIEGKEASDKIMLKLLAPSATEEHKSANNSASPSKSHSHEPLSKAGLRILVREDVTHKDHPLKIKEDDSREDEGEGSSIQLK</sequence>
<feature type="region of interest" description="Disordered" evidence="1">
    <location>
        <begin position="1125"/>
        <end position="1185"/>
    </location>
</feature>
<proteinExistence type="predicted"/>
<name>A0A0W0SDV6_9GAMM</name>
<organism evidence="2 3">
    <name type="scientific">Legionella brunensis</name>
    <dbReference type="NCBI Taxonomy" id="29422"/>
    <lineage>
        <taxon>Bacteria</taxon>
        <taxon>Pseudomonadati</taxon>
        <taxon>Pseudomonadota</taxon>
        <taxon>Gammaproteobacteria</taxon>
        <taxon>Legionellales</taxon>
        <taxon>Legionellaceae</taxon>
        <taxon>Legionella</taxon>
    </lineage>
</organism>
<dbReference type="RefSeq" id="WP_058442092.1">
    <property type="nucleotide sequence ID" value="NZ_CAAAHU010000005.1"/>
</dbReference>
<evidence type="ECO:0000313" key="3">
    <source>
        <dbReference type="Proteomes" id="UP000054742"/>
    </source>
</evidence>
<gene>
    <name evidence="2" type="ORF">Lbru_2104</name>
</gene>
<evidence type="ECO:0000256" key="1">
    <source>
        <dbReference type="SAM" id="MobiDB-lite"/>
    </source>
</evidence>
<evidence type="ECO:0000313" key="2">
    <source>
        <dbReference type="EMBL" id="KTC81584.1"/>
    </source>
</evidence>
<reference evidence="2 3" key="1">
    <citation type="submission" date="2015-11" db="EMBL/GenBank/DDBJ databases">
        <title>Genomic analysis of 38 Legionella species identifies large and diverse effector repertoires.</title>
        <authorList>
            <person name="Burstein D."/>
            <person name="Amaro F."/>
            <person name="Zusman T."/>
            <person name="Lifshitz Z."/>
            <person name="Cohen O."/>
            <person name="Gilbert J.A."/>
            <person name="Pupko T."/>
            <person name="Shuman H.A."/>
            <person name="Segal G."/>
        </authorList>
    </citation>
    <scope>NUCLEOTIDE SEQUENCE [LARGE SCALE GENOMIC DNA]</scope>
    <source>
        <strain evidence="2 3">ATCC 43878</strain>
    </source>
</reference>
<accession>A0A0W0SDV6</accession>
<dbReference type="AlphaFoldDB" id="A0A0W0SDV6"/>
<dbReference type="PATRIC" id="fig|29422.6.peg.2244"/>
<comment type="caution">
    <text evidence="2">The sequence shown here is derived from an EMBL/GenBank/DDBJ whole genome shotgun (WGS) entry which is preliminary data.</text>
</comment>
<feature type="compositionally biased region" description="Basic and acidic residues" evidence="1">
    <location>
        <begin position="1153"/>
        <end position="1171"/>
    </location>
</feature>
<protein>
    <submittedName>
        <fullName evidence="2">Uncharacterized protein</fullName>
    </submittedName>
</protein>
<dbReference type="Proteomes" id="UP000054742">
    <property type="component" value="Unassembled WGS sequence"/>
</dbReference>